<proteinExistence type="inferred from homology"/>
<evidence type="ECO:0000259" key="4">
    <source>
        <dbReference type="PROSITE" id="PS50235"/>
    </source>
</evidence>
<dbReference type="PROSITE" id="PS50206">
    <property type="entry name" value="RHODANESE_3"/>
    <property type="match status" value="1"/>
</dbReference>
<dbReference type="OrthoDB" id="292964at2759"/>
<dbReference type="AlphaFoldDB" id="A0A0M8N4R5"/>
<dbReference type="InterPro" id="IPR038765">
    <property type="entry name" value="Papain-like_cys_pep_sf"/>
</dbReference>
<evidence type="ECO:0000259" key="3">
    <source>
        <dbReference type="PROSITE" id="PS50206"/>
    </source>
</evidence>
<dbReference type="SUPFAM" id="SSF54001">
    <property type="entry name" value="Cysteine proteinases"/>
    <property type="match status" value="1"/>
</dbReference>
<feature type="compositionally biased region" description="Polar residues" evidence="2">
    <location>
        <begin position="329"/>
        <end position="367"/>
    </location>
</feature>
<accession>A0A0M8N4R5</accession>
<dbReference type="SUPFAM" id="SSF52821">
    <property type="entry name" value="Rhodanese/Cell cycle control phosphatase"/>
    <property type="match status" value="1"/>
</dbReference>
<dbReference type="GO" id="GO:0016579">
    <property type="term" value="P:protein deubiquitination"/>
    <property type="evidence" value="ECO:0007669"/>
    <property type="project" value="InterPro"/>
</dbReference>
<dbReference type="EMBL" id="LGSR01000019">
    <property type="protein sequence ID" value="KOS19930.1"/>
    <property type="molecule type" value="Genomic_DNA"/>
</dbReference>
<evidence type="ECO:0000313" key="5">
    <source>
        <dbReference type="EMBL" id="KOS19930.1"/>
    </source>
</evidence>
<evidence type="ECO:0000256" key="1">
    <source>
        <dbReference type="ARBA" id="ARBA00009085"/>
    </source>
</evidence>
<dbReference type="InterPro" id="IPR050185">
    <property type="entry name" value="Ub_carboxyl-term_hydrolase"/>
</dbReference>
<feature type="region of interest" description="Disordered" evidence="2">
    <location>
        <begin position="252"/>
        <end position="295"/>
    </location>
</feature>
<comment type="similarity">
    <text evidence="1">Belongs to the peptidase C19 family.</text>
</comment>
<protein>
    <submittedName>
        <fullName evidence="5">Ubiquitin carboxyl-terminal hydrolase 5</fullName>
    </submittedName>
</protein>
<feature type="region of interest" description="Disordered" evidence="2">
    <location>
        <begin position="632"/>
        <end position="652"/>
    </location>
</feature>
<keyword evidence="6" id="KW-1185">Reference proteome</keyword>
<dbReference type="InterPro" id="IPR001763">
    <property type="entry name" value="Rhodanese-like_dom"/>
</dbReference>
<dbReference type="STRING" id="150374.A0A0M8N4R5"/>
<dbReference type="CDD" id="cd02674">
    <property type="entry name" value="Peptidase_C19R"/>
    <property type="match status" value="1"/>
</dbReference>
<name>A0A0M8N4R5_ESCWE</name>
<keyword evidence="5" id="KW-0378">Hydrolase</keyword>
<dbReference type="Gene3D" id="3.90.70.10">
    <property type="entry name" value="Cysteine proteinases"/>
    <property type="match status" value="1"/>
</dbReference>
<evidence type="ECO:0000256" key="2">
    <source>
        <dbReference type="SAM" id="MobiDB-lite"/>
    </source>
</evidence>
<dbReference type="PANTHER" id="PTHR21646">
    <property type="entry name" value="UBIQUITIN CARBOXYL-TERMINAL HYDROLASE"/>
    <property type="match status" value="1"/>
</dbReference>
<dbReference type="PROSITE" id="PS50235">
    <property type="entry name" value="USP_3"/>
    <property type="match status" value="1"/>
</dbReference>
<feature type="region of interest" description="Disordered" evidence="2">
    <location>
        <begin position="171"/>
        <end position="221"/>
    </location>
</feature>
<dbReference type="Pfam" id="PF00581">
    <property type="entry name" value="Rhodanese"/>
    <property type="match status" value="1"/>
</dbReference>
<organism evidence="5 6">
    <name type="scientific">Escovopsis weberi</name>
    <dbReference type="NCBI Taxonomy" id="150374"/>
    <lineage>
        <taxon>Eukaryota</taxon>
        <taxon>Fungi</taxon>
        <taxon>Dikarya</taxon>
        <taxon>Ascomycota</taxon>
        <taxon>Pezizomycotina</taxon>
        <taxon>Sordariomycetes</taxon>
        <taxon>Hypocreomycetidae</taxon>
        <taxon>Hypocreales</taxon>
        <taxon>Hypocreaceae</taxon>
        <taxon>Escovopsis</taxon>
    </lineage>
</organism>
<sequence length="1054" mass="117077">MPGAGELRSVDIHMAVNARHSMPAGGYDGPNASFTPPPAGNGSAPLPHIEDVVVFPNDIDPNQSMRQLLDLADATLSRSEMSRDYRKPALALKDYLRASVIAVQIIPNHYDYKELKSGRADWQIRHTNLLRRISRQDAIYDELKAKIIADNKLSGVKPALGGQASKANAWPASFTNPVQKGLTSPKQSADPRRDEASSRPPANSINGKSKPTVHPKPPALMSHAVQNGHTRAASAASAQSNADLTVRFANLRGPQSLPGQDPRIKTHQIVPPRPLGPREMPPSNRAKITLNSSAPAPIPAPIPALPKMPDAIYSPARANGSAEAARIPPSNSRGGTFSRTGSALSMSSPTGHSPQPSIDYFSSQTPRGQPLNGSRGVSEELLRIPQADTITPTELFEAMKSKGSILIIDVRAREHFENGHIMSSATICIEPSILMRDGITADDITESLVLSPSKEQMHFEKRSTYELVVLYNKDSTAISRSPRNPDETAVASIHRALVDLSYGHELRNPPKLLQGGIDAWADLMGPSSLQSTSTSLTRRSLQVGNAHPGVERRPSKYIGKPLKPDVVKVWQEAVETEEKEVETATEQAFHRSTESFLRRFPSLSIQESMVSPAATQERAPSYGSSHKVDLYTDLPSPPTRPAPAVPRPSYSGMSQVIDEEDSRFEETSTSPAAVQPRFYTGLNNPHNWCYANSTLQSLLASPDFGRELSSSRWLTRYKAPRKDDEKIEQPQLMIKIISNLFHWMTTGNFQVMKAQTLMEYSRHLCNHSGAPALFGGVHQQDAQEFMSFLMDHLHDETNCRRNRQGTVVQPDTKRQSLLQAAFTYWKSHLEFNQSIVDRYWRGLEMSTVECLKCHTRTYNFTPFEWIPAKVRRDRSMTLEQSMREHIAGNMVDDFSCDKCRDKTRAVQYLTLARMPPLLCVGLTRFAYDHSVGEVEKATTLVTWDFNDVDFTPFFIPPAPSDPTSGVLGDRAFAGPFRYECYAVIVHAGSRTDNGHYFSYVRDSSSHDPYAWFCCNDSQVTKVRIGSGDRDDVQDQVFKYGRDCVPYLAFFRRKS</sequence>
<dbReference type="GO" id="GO:0004843">
    <property type="term" value="F:cysteine-type deubiquitinase activity"/>
    <property type="evidence" value="ECO:0007669"/>
    <property type="project" value="InterPro"/>
</dbReference>
<dbReference type="InterPro" id="IPR001394">
    <property type="entry name" value="Peptidase_C19_UCH"/>
</dbReference>
<feature type="compositionally biased region" description="Polar residues" evidence="2">
    <location>
        <begin position="200"/>
        <end position="209"/>
    </location>
</feature>
<feature type="compositionally biased region" description="Polar residues" evidence="2">
    <location>
        <begin position="173"/>
        <end position="187"/>
    </location>
</feature>
<dbReference type="Proteomes" id="UP000053831">
    <property type="component" value="Unassembled WGS sequence"/>
</dbReference>
<dbReference type="SMART" id="SM00450">
    <property type="entry name" value="RHOD"/>
    <property type="match status" value="1"/>
</dbReference>
<gene>
    <name evidence="5" type="ORF">ESCO_005696</name>
</gene>
<feature type="domain" description="USP" evidence="4">
    <location>
        <begin position="680"/>
        <end position="1053"/>
    </location>
</feature>
<dbReference type="Pfam" id="PF00443">
    <property type="entry name" value="UCH"/>
    <property type="match status" value="1"/>
</dbReference>
<feature type="region of interest" description="Disordered" evidence="2">
    <location>
        <begin position="316"/>
        <end position="375"/>
    </location>
</feature>
<dbReference type="Gene3D" id="3.40.250.10">
    <property type="entry name" value="Rhodanese-like domain"/>
    <property type="match status" value="1"/>
</dbReference>
<dbReference type="InterPro" id="IPR028889">
    <property type="entry name" value="USP"/>
</dbReference>
<feature type="compositionally biased region" description="Pro residues" evidence="2">
    <location>
        <begin position="635"/>
        <end position="646"/>
    </location>
</feature>
<feature type="domain" description="Rhodanese" evidence="3">
    <location>
        <begin position="401"/>
        <end position="529"/>
    </location>
</feature>
<reference evidence="5 6" key="1">
    <citation type="submission" date="2015-07" db="EMBL/GenBank/DDBJ databases">
        <title>The genome of the fungus Escovopsis weberi, a specialized disease agent of ant agriculture.</title>
        <authorList>
            <person name="de Man T.J."/>
            <person name="Stajich J.E."/>
            <person name="Kubicek C.P."/>
            <person name="Chenthamara K."/>
            <person name="Atanasova L."/>
            <person name="Druzhinina I.S."/>
            <person name="Birnbaum S."/>
            <person name="Barribeau S.M."/>
            <person name="Teiling C."/>
            <person name="Suen G."/>
            <person name="Currie C."/>
            <person name="Gerardo N.M."/>
        </authorList>
    </citation>
    <scope>NUCLEOTIDE SEQUENCE [LARGE SCALE GENOMIC DNA]</scope>
</reference>
<comment type="caution">
    <text evidence="5">The sequence shown here is derived from an EMBL/GenBank/DDBJ whole genome shotgun (WGS) entry which is preliminary data.</text>
</comment>
<dbReference type="InterPro" id="IPR036873">
    <property type="entry name" value="Rhodanese-like_dom_sf"/>
</dbReference>
<evidence type="ECO:0000313" key="6">
    <source>
        <dbReference type="Proteomes" id="UP000053831"/>
    </source>
</evidence>